<proteinExistence type="predicted"/>
<dbReference type="InterPro" id="IPR050697">
    <property type="entry name" value="Adenylyl/Guanylyl_Cyclase_3/4"/>
</dbReference>
<feature type="region of interest" description="Disordered" evidence="1">
    <location>
        <begin position="432"/>
        <end position="453"/>
    </location>
</feature>
<dbReference type="SUPFAM" id="SSF48452">
    <property type="entry name" value="TPR-like"/>
    <property type="match status" value="2"/>
</dbReference>
<dbReference type="PANTHER" id="PTHR43081">
    <property type="entry name" value="ADENYLATE CYCLASE, TERMINAL-DIFFERENTIATION SPECIFIC-RELATED"/>
    <property type="match status" value="1"/>
</dbReference>
<dbReference type="PROSITE" id="PS50125">
    <property type="entry name" value="GUANYLATE_CYCLASE_2"/>
    <property type="match status" value="1"/>
</dbReference>
<dbReference type="Proteomes" id="UP000282002">
    <property type="component" value="Chromosome"/>
</dbReference>
<dbReference type="KEGG" id="taw:EI545_06280"/>
<dbReference type="CDD" id="cd07302">
    <property type="entry name" value="CHD"/>
    <property type="match status" value="1"/>
</dbReference>
<feature type="domain" description="Guanylate cyclase" evidence="2">
    <location>
        <begin position="28"/>
        <end position="140"/>
    </location>
</feature>
<dbReference type="InterPro" id="IPR011990">
    <property type="entry name" value="TPR-like_helical_dom_sf"/>
</dbReference>
<organism evidence="3 4">
    <name type="scientific">Tabrizicola piscis</name>
    <dbReference type="NCBI Taxonomy" id="2494374"/>
    <lineage>
        <taxon>Bacteria</taxon>
        <taxon>Pseudomonadati</taxon>
        <taxon>Pseudomonadota</taxon>
        <taxon>Alphaproteobacteria</taxon>
        <taxon>Rhodobacterales</taxon>
        <taxon>Paracoccaceae</taxon>
        <taxon>Tabrizicola</taxon>
    </lineage>
</organism>
<dbReference type="OrthoDB" id="7699763at2"/>
<dbReference type="EMBL" id="CP034328">
    <property type="protein sequence ID" value="AZL58471.1"/>
    <property type="molecule type" value="Genomic_DNA"/>
</dbReference>
<dbReference type="GO" id="GO:0004016">
    <property type="term" value="F:adenylate cyclase activity"/>
    <property type="evidence" value="ECO:0007669"/>
    <property type="project" value="UniProtKB-ARBA"/>
</dbReference>
<dbReference type="Gene3D" id="1.25.40.10">
    <property type="entry name" value="Tetratricopeptide repeat domain"/>
    <property type="match status" value="2"/>
</dbReference>
<dbReference type="RefSeq" id="WP_125324672.1">
    <property type="nucleotide sequence ID" value="NZ_CP034328.1"/>
</dbReference>
<accession>A0A3S8U4F1</accession>
<dbReference type="SMART" id="SM01043">
    <property type="entry name" value="BTAD"/>
    <property type="match status" value="1"/>
</dbReference>
<evidence type="ECO:0000256" key="1">
    <source>
        <dbReference type="SAM" id="MobiDB-lite"/>
    </source>
</evidence>
<dbReference type="AlphaFoldDB" id="A0A3S8U4F1"/>
<dbReference type="InterPro" id="IPR029787">
    <property type="entry name" value="Nucleotide_cyclase"/>
</dbReference>
<protein>
    <recommendedName>
        <fullName evidence="2">Guanylate cyclase domain-containing protein</fullName>
    </recommendedName>
</protein>
<evidence type="ECO:0000313" key="3">
    <source>
        <dbReference type="EMBL" id="AZL58471.1"/>
    </source>
</evidence>
<keyword evidence="4" id="KW-1185">Reference proteome</keyword>
<dbReference type="InterPro" id="IPR001054">
    <property type="entry name" value="A/G_cyclase"/>
</dbReference>
<reference evidence="3 4" key="1">
    <citation type="submission" date="2018-12" db="EMBL/GenBank/DDBJ databases">
        <title>Complete genome sequencing of Tabrizicola sp. K13M18.</title>
        <authorList>
            <person name="Bae J.-W."/>
        </authorList>
    </citation>
    <scope>NUCLEOTIDE SEQUENCE [LARGE SCALE GENOMIC DNA]</scope>
    <source>
        <strain evidence="3 4">K13M18</strain>
    </source>
</reference>
<gene>
    <name evidence="3" type="ORF">EI545_06280</name>
</gene>
<dbReference type="PANTHER" id="PTHR43081:SF1">
    <property type="entry name" value="ADENYLATE CYCLASE, TERMINAL-DIFFERENTIATION SPECIFIC"/>
    <property type="match status" value="1"/>
</dbReference>
<dbReference type="SUPFAM" id="SSF55073">
    <property type="entry name" value="Nucleotide cyclase"/>
    <property type="match status" value="1"/>
</dbReference>
<sequence length="848" mass="92816">MPELVASTDERSDVRHGQPSTAVTRHHAVLFADIVGYSALMSRDELGTLDFMIACSDLVEELGARFGGRLVQTTGDGYLVLFERVMDAVEFGMELHRLVSKRQEGQATRTRFRVGIHAGDVHDVNGAIYGHAVNVAARIQAEALPGSCVLSELAYNEVRQESGYRFESFGSPPLKNIAEQIPLYLIPEEGAVSQTPDVEIPLVTLVGKLALRFPGAEVNFPASRKSSALFGFLVLSEGLRQRHEKMASLLWPGEQKAAARAFAECRRKLMQSLSGDLARLVVSADGCIGLNELHFDTDLVVAEREIRRGRVPDLLLKTTDWPDLILDGFDGLSPVFTGWLQVMRASWRSRMLAALSGLLGRSTLGDDISRDAAQAIIGIDPGNEAASAALIWYHALNRNRAAALGEYARLESYLRSRFDLAPGADVTEALRSAREGSVAEPRPSKPDTVASQSARTRLLRIDVLSFGGSGLVEDHVMAGFRSELLANLARFREWSVTDTDEPGIATQTDPAPGQYAISGTYLATASGPQLRVRLRDTANRVVWSDEYTVSLQDWANLQRTIIGRIAAHLETYISADRLYRVTRSGGNDALSHDEWLRAEQIFARWEPAAADEAEAILLRVIERDEGFAPAYSSLASFRNVQHVVRPGLSRSVASARQAHAYAERAVEIDPLDARNHLAVAWTAAMTNAFDRAAIHFDLAARLNPNSAATLVSCAMGYAFVGHPDRAQALVAHVQRISPLLSDYQWCYIASVHFLSARHEEAVAAARLSGDRIVDNPGWTAASLVRLGQIDAARQEFGRLIDAVRPVWAGTTPPTAEAVLNWFTDAYPIRNAADRESLRAALETAMRGQ</sequence>
<dbReference type="Pfam" id="PF00211">
    <property type="entry name" value="Guanylate_cyc"/>
    <property type="match status" value="1"/>
</dbReference>
<dbReference type="GO" id="GO:0035556">
    <property type="term" value="P:intracellular signal transduction"/>
    <property type="evidence" value="ECO:0007669"/>
    <property type="project" value="InterPro"/>
</dbReference>
<dbReference type="Gene3D" id="3.30.70.1230">
    <property type="entry name" value="Nucleotide cyclase"/>
    <property type="match status" value="1"/>
</dbReference>
<name>A0A3S8U4F1_9RHOB</name>
<dbReference type="GO" id="GO:0009190">
    <property type="term" value="P:cyclic nucleotide biosynthetic process"/>
    <property type="evidence" value="ECO:0007669"/>
    <property type="project" value="InterPro"/>
</dbReference>
<evidence type="ECO:0000259" key="2">
    <source>
        <dbReference type="PROSITE" id="PS50125"/>
    </source>
</evidence>
<dbReference type="SMART" id="SM00044">
    <property type="entry name" value="CYCc"/>
    <property type="match status" value="1"/>
</dbReference>
<evidence type="ECO:0000313" key="4">
    <source>
        <dbReference type="Proteomes" id="UP000282002"/>
    </source>
</evidence>
<dbReference type="InterPro" id="IPR005158">
    <property type="entry name" value="BTAD"/>
</dbReference>